<gene>
    <name evidence="6" type="primary">fliA</name>
    <name evidence="9" type="ordered locus">Nhal_3609</name>
</gene>
<dbReference type="PIRSF" id="PIRSF000770">
    <property type="entry name" value="RNA_pol_sigma-SigE/K"/>
    <property type="match status" value="1"/>
</dbReference>
<dbReference type="NCBIfam" id="TIGR02479">
    <property type="entry name" value="FliA_WhiG"/>
    <property type="match status" value="1"/>
</dbReference>
<dbReference type="InterPro" id="IPR028617">
    <property type="entry name" value="Sigma70_FliA"/>
</dbReference>
<keyword evidence="2 6" id="KW-0805">Transcription regulation</keyword>
<evidence type="ECO:0000313" key="10">
    <source>
        <dbReference type="Proteomes" id="UP000001844"/>
    </source>
</evidence>
<dbReference type="PANTHER" id="PTHR30385">
    <property type="entry name" value="SIGMA FACTOR F FLAGELLAR"/>
    <property type="match status" value="1"/>
</dbReference>
<dbReference type="Pfam" id="PF04539">
    <property type="entry name" value="Sigma70_r3"/>
    <property type="match status" value="1"/>
</dbReference>
<feature type="domain" description="RNA polymerase sigma-70" evidence="8">
    <location>
        <begin position="206"/>
        <end position="232"/>
    </location>
</feature>
<comment type="subcellular location">
    <subcellularLocation>
        <location evidence="6">Cytoplasm</location>
    </subcellularLocation>
</comment>
<keyword evidence="10" id="KW-1185">Reference proteome</keyword>
<evidence type="ECO:0000259" key="7">
    <source>
        <dbReference type="PROSITE" id="PS00715"/>
    </source>
</evidence>
<dbReference type="Gene3D" id="1.20.140.160">
    <property type="match status" value="1"/>
</dbReference>
<feature type="domain" description="RNA polymerase sigma-70" evidence="7">
    <location>
        <begin position="47"/>
        <end position="60"/>
    </location>
</feature>
<feature type="region of interest" description="Sigma-70 factor domain-2" evidence="6">
    <location>
        <begin position="20"/>
        <end position="92"/>
    </location>
</feature>
<dbReference type="InterPro" id="IPR007627">
    <property type="entry name" value="RNA_pol_sigma70_r2"/>
</dbReference>
<sequence length="241" mass="27287">MNGVAAYATRTEEKPRSDELVIQYAPLVKRIAYHLLTRLPPSVQLDDLIQAGMIGLLEAARNYNASQGASFETYAGIRIRGAILDEIRRNDWAPRSVHRKARQVAEVMREIENREGRDARDHEVAKELGLSLNDYHRLLQDAGGYRVFSLDEFNEGEETEPLTTPLQGPFDGLQDQSFRSALVGAIDGLPERERLVMSLYYVEDLNLREIGEVLGVSESRVSQIHSQAVLRLRARLSEWLD</sequence>
<evidence type="ECO:0000313" key="9">
    <source>
        <dbReference type="EMBL" id="ADE16632.1"/>
    </source>
</evidence>
<dbReference type="InterPro" id="IPR007630">
    <property type="entry name" value="RNA_pol_sigma70_r4"/>
</dbReference>
<evidence type="ECO:0000256" key="4">
    <source>
        <dbReference type="ARBA" id="ARBA00023125"/>
    </source>
</evidence>
<dbReference type="OrthoDB" id="9799825at2"/>
<dbReference type="Pfam" id="PF04545">
    <property type="entry name" value="Sigma70_r4"/>
    <property type="match status" value="1"/>
</dbReference>
<evidence type="ECO:0000256" key="6">
    <source>
        <dbReference type="HAMAP-Rule" id="MF_00962"/>
    </source>
</evidence>
<dbReference type="PANTHER" id="PTHR30385:SF7">
    <property type="entry name" value="RNA POLYMERASE SIGMA FACTOR FLIA"/>
    <property type="match status" value="1"/>
</dbReference>
<dbReference type="FunFam" id="1.10.1740.10:FF:000002">
    <property type="entry name" value="RNA polymerase sigma factor FliA"/>
    <property type="match status" value="1"/>
</dbReference>
<name>D5C244_NITHN</name>
<dbReference type="InterPro" id="IPR013324">
    <property type="entry name" value="RNA_pol_sigma_r3/r4-like"/>
</dbReference>
<dbReference type="InterPro" id="IPR013325">
    <property type="entry name" value="RNA_pol_sigma_r2"/>
</dbReference>
<feature type="short sequence motif" description="Interaction with polymerase core subunit RpoC" evidence="6">
    <location>
        <begin position="47"/>
        <end position="50"/>
    </location>
</feature>
<feature type="region of interest" description="Sigma-70 factor domain-4" evidence="6">
    <location>
        <begin position="185"/>
        <end position="233"/>
    </location>
</feature>
<reference evidence="10" key="1">
    <citation type="submission" date="2010-04" db="EMBL/GenBank/DDBJ databases">
        <title>Complete genome sequence of Nitrosococcus halophilus Nc4, a salt-adapted, aerobic obligate ammonia-oxidizing sulfur purple bacterium.</title>
        <authorList>
            <consortium name="US DOE Joint Genome Institute"/>
            <person name="Campbell M.A."/>
            <person name="Malfatti S.A."/>
            <person name="Chain P.S.G."/>
            <person name="Heidelberg J.F."/>
            <person name="Ward B.B."/>
            <person name="Klotz M.G."/>
        </authorList>
    </citation>
    <scope>NUCLEOTIDE SEQUENCE [LARGE SCALE GENOMIC DNA]</scope>
    <source>
        <strain evidence="10">Nc4</strain>
    </source>
</reference>
<accession>D5C244</accession>
<dbReference type="RefSeq" id="WP_013034481.1">
    <property type="nucleotide sequence ID" value="NC_013960.1"/>
</dbReference>
<dbReference type="CDD" id="cd06171">
    <property type="entry name" value="Sigma70_r4"/>
    <property type="match status" value="1"/>
</dbReference>
<dbReference type="InterPro" id="IPR000943">
    <property type="entry name" value="RNA_pol_sigma70"/>
</dbReference>
<dbReference type="InterPro" id="IPR014284">
    <property type="entry name" value="RNA_pol_sigma-70_dom"/>
</dbReference>
<evidence type="ECO:0000256" key="2">
    <source>
        <dbReference type="ARBA" id="ARBA00023015"/>
    </source>
</evidence>
<dbReference type="PROSITE" id="PS00715">
    <property type="entry name" value="SIGMA70_1"/>
    <property type="match status" value="1"/>
</dbReference>
<dbReference type="PROSITE" id="PS00716">
    <property type="entry name" value="SIGMA70_2"/>
    <property type="match status" value="1"/>
</dbReference>
<dbReference type="AlphaFoldDB" id="D5C244"/>
<dbReference type="eggNOG" id="COG1191">
    <property type="taxonomic scope" value="Bacteria"/>
</dbReference>
<evidence type="ECO:0000256" key="1">
    <source>
        <dbReference type="ARBA" id="ARBA00022490"/>
    </source>
</evidence>
<comment type="function">
    <text evidence="6">Sigma factors are initiation factors that promote the attachment of RNA polymerase to specific initiation sites and are then released. This sigma factor controls the expression of flagella-related genes.</text>
</comment>
<keyword evidence="1 6" id="KW-0963">Cytoplasm</keyword>
<keyword evidence="5 6" id="KW-0804">Transcription</keyword>
<dbReference type="KEGG" id="nhl:Nhal_3609"/>
<proteinExistence type="inferred from homology"/>
<organism evidence="9 10">
    <name type="scientific">Nitrosococcus halophilus (strain Nc4)</name>
    <dbReference type="NCBI Taxonomy" id="472759"/>
    <lineage>
        <taxon>Bacteria</taxon>
        <taxon>Pseudomonadati</taxon>
        <taxon>Pseudomonadota</taxon>
        <taxon>Gammaproteobacteria</taxon>
        <taxon>Chromatiales</taxon>
        <taxon>Chromatiaceae</taxon>
        <taxon>Nitrosococcus</taxon>
    </lineage>
</organism>
<dbReference type="InterPro" id="IPR012845">
    <property type="entry name" value="RNA_pol_sigma_FliA_WhiG"/>
</dbReference>
<keyword evidence="4 6" id="KW-0238">DNA-binding</keyword>
<dbReference type="GO" id="GO:0016987">
    <property type="term" value="F:sigma factor activity"/>
    <property type="evidence" value="ECO:0007669"/>
    <property type="project" value="UniProtKB-UniRule"/>
</dbReference>
<dbReference type="Pfam" id="PF04542">
    <property type="entry name" value="Sigma70_r2"/>
    <property type="match status" value="1"/>
</dbReference>
<protein>
    <recommendedName>
        <fullName evidence="6">RNA polymerase sigma factor FliA</fullName>
    </recommendedName>
    <alternativeName>
        <fullName evidence="6">RNA polymerase sigma factor for flagellar operon</fullName>
    </alternativeName>
    <alternativeName>
        <fullName evidence="6">Sigma F</fullName>
    </alternativeName>
    <alternativeName>
        <fullName evidence="6">Sigma-28</fullName>
    </alternativeName>
</protein>
<evidence type="ECO:0000256" key="5">
    <source>
        <dbReference type="ARBA" id="ARBA00023163"/>
    </source>
</evidence>
<dbReference type="HOGENOM" id="CLU_014793_8_1_6"/>
<dbReference type="NCBIfam" id="TIGR02937">
    <property type="entry name" value="sigma70-ECF"/>
    <property type="match status" value="1"/>
</dbReference>
<dbReference type="NCBIfam" id="NF005413">
    <property type="entry name" value="PRK06986.1"/>
    <property type="match status" value="1"/>
</dbReference>
<dbReference type="GO" id="GO:0005737">
    <property type="term" value="C:cytoplasm"/>
    <property type="evidence" value="ECO:0007669"/>
    <property type="project" value="UniProtKB-SubCell"/>
</dbReference>
<comment type="similarity">
    <text evidence="6">Belongs to the sigma-70 factor family. FliA subfamily.</text>
</comment>
<dbReference type="GO" id="GO:0006352">
    <property type="term" value="P:DNA-templated transcription initiation"/>
    <property type="evidence" value="ECO:0007669"/>
    <property type="project" value="UniProtKB-UniRule"/>
</dbReference>
<dbReference type="EMBL" id="CP001798">
    <property type="protein sequence ID" value="ADE16632.1"/>
    <property type="molecule type" value="Genomic_DNA"/>
</dbReference>
<dbReference type="SUPFAM" id="SSF88946">
    <property type="entry name" value="Sigma2 domain of RNA polymerase sigma factors"/>
    <property type="match status" value="1"/>
</dbReference>
<evidence type="ECO:0000259" key="8">
    <source>
        <dbReference type="PROSITE" id="PS00716"/>
    </source>
</evidence>
<evidence type="ECO:0000256" key="3">
    <source>
        <dbReference type="ARBA" id="ARBA00023082"/>
    </source>
</evidence>
<dbReference type="GO" id="GO:0003677">
    <property type="term" value="F:DNA binding"/>
    <property type="evidence" value="ECO:0007669"/>
    <property type="project" value="UniProtKB-UniRule"/>
</dbReference>
<dbReference type="PRINTS" id="PR00046">
    <property type="entry name" value="SIGMA70FCT"/>
</dbReference>
<feature type="DNA-binding region" description="H-T-H motif" evidence="6">
    <location>
        <begin position="207"/>
        <end position="226"/>
    </location>
</feature>
<comment type="caution">
    <text evidence="6">Lacks conserved residue(s) required for the propagation of feature annotation.</text>
</comment>
<dbReference type="GO" id="GO:0003899">
    <property type="term" value="F:DNA-directed RNA polymerase activity"/>
    <property type="evidence" value="ECO:0007669"/>
    <property type="project" value="InterPro"/>
</dbReference>
<dbReference type="InterPro" id="IPR007624">
    <property type="entry name" value="RNA_pol_sigma70_r3"/>
</dbReference>
<dbReference type="Proteomes" id="UP000001844">
    <property type="component" value="Chromosome"/>
</dbReference>
<dbReference type="HAMAP" id="MF_00962">
    <property type="entry name" value="Sigma70_FliA"/>
    <property type="match status" value="1"/>
</dbReference>
<keyword evidence="3 6" id="KW-0731">Sigma factor</keyword>
<dbReference type="Gene3D" id="1.10.1740.10">
    <property type="match status" value="1"/>
</dbReference>
<dbReference type="SUPFAM" id="SSF88659">
    <property type="entry name" value="Sigma3 and sigma4 domains of RNA polymerase sigma factors"/>
    <property type="match status" value="2"/>
</dbReference>
<dbReference type="STRING" id="472759.Nhal_3609"/>